<feature type="non-terminal residue" evidence="1">
    <location>
        <position position="1"/>
    </location>
</feature>
<dbReference type="VEuPathDB" id="MicrosporidiaDB:DI09_325p10"/>
<dbReference type="Gene3D" id="2.130.10.10">
    <property type="entry name" value="YVTN repeat-like/Quinoprotein amine dehydrogenase"/>
    <property type="match status" value="1"/>
</dbReference>
<evidence type="ECO:0000313" key="1">
    <source>
        <dbReference type="EMBL" id="KGG51545.1"/>
    </source>
</evidence>
<comment type="caution">
    <text evidence="1">The sequence shown here is derived from an EMBL/GenBank/DDBJ whole genome shotgun (WGS) entry which is preliminary data.</text>
</comment>
<protein>
    <submittedName>
        <fullName evidence="1">Putative SONA-like protein</fullName>
    </submittedName>
</protein>
<dbReference type="EMBL" id="JMKJ01000250">
    <property type="protein sequence ID" value="KGG51545.1"/>
    <property type="molecule type" value="Genomic_DNA"/>
</dbReference>
<name>A0A098VRF8_9MICR</name>
<dbReference type="InterPro" id="IPR015943">
    <property type="entry name" value="WD40/YVTN_repeat-like_dom_sf"/>
</dbReference>
<dbReference type="AlphaFoldDB" id="A0A098VRF8"/>
<proteinExistence type="predicted"/>
<dbReference type="HOGENOM" id="CLU_2711613_0_0_1"/>
<dbReference type="Proteomes" id="UP000029725">
    <property type="component" value="Unassembled WGS sequence"/>
</dbReference>
<organism evidence="1 2">
    <name type="scientific">Mitosporidium daphniae</name>
    <dbReference type="NCBI Taxonomy" id="1485682"/>
    <lineage>
        <taxon>Eukaryota</taxon>
        <taxon>Fungi</taxon>
        <taxon>Fungi incertae sedis</taxon>
        <taxon>Microsporidia</taxon>
        <taxon>Mitosporidium</taxon>
    </lineage>
</organism>
<reference evidence="1 2" key="1">
    <citation type="submission" date="2014-04" db="EMBL/GenBank/DDBJ databases">
        <title>A new species of microsporidia sheds light on the evolution of extreme parasitism.</title>
        <authorList>
            <person name="Haag K.L."/>
            <person name="James T.Y."/>
            <person name="Larsson R."/>
            <person name="Schaer T.M."/>
            <person name="Refardt D."/>
            <person name="Pombert J.-F."/>
            <person name="Ebert D."/>
        </authorList>
    </citation>
    <scope>NUCLEOTIDE SEQUENCE [LARGE SCALE GENOMIC DNA]</scope>
    <source>
        <strain evidence="1 2">UGP3</strain>
        <tissue evidence="1">Spores</tissue>
    </source>
</reference>
<dbReference type="GeneID" id="25259568"/>
<dbReference type="OrthoDB" id="256303at2759"/>
<accession>A0A098VRF8</accession>
<evidence type="ECO:0000313" key="2">
    <source>
        <dbReference type="Proteomes" id="UP000029725"/>
    </source>
</evidence>
<sequence>DSKTRLSSLPNLGGSITALAFSKHTDVVYYAIGYDWSKGYENHLPNSKLGVYVHKMAKSAIEPKAQAGIYRKR</sequence>
<keyword evidence="2" id="KW-1185">Reference proteome</keyword>
<gene>
    <name evidence="1" type="ORF">DI09_325p10</name>
</gene>
<dbReference type="RefSeq" id="XP_013237981.1">
    <property type="nucleotide sequence ID" value="XM_013382527.1"/>
</dbReference>